<name>A0A3N4NX05_9FLAO</name>
<gene>
    <name evidence="2" type="ORF">EGM88_00760</name>
</gene>
<reference evidence="2 3" key="1">
    <citation type="submission" date="2018-11" db="EMBL/GenBank/DDBJ databases">
        <title>Aureibaculum marinum gen. nov., sp. nov., a member of the family Flavobacteriaceae isolated from the Bohai Sea.</title>
        <authorList>
            <person name="Ji X."/>
        </authorList>
    </citation>
    <scope>NUCLEOTIDE SEQUENCE [LARGE SCALE GENOMIC DNA]</scope>
    <source>
        <strain evidence="2 3">BH-SD17</strain>
    </source>
</reference>
<dbReference type="EMBL" id="RPFJ01000001">
    <property type="protein sequence ID" value="RPE00912.1"/>
    <property type="molecule type" value="Genomic_DNA"/>
</dbReference>
<dbReference type="AlphaFoldDB" id="A0A3N4NX05"/>
<accession>A0A3N4NX05</accession>
<keyword evidence="1" id="KW-1133">Transmembrane helix</keyword>
<evidence type="ECO:0000313" key="3">
    <source>
        <dbReference type="Proteomes" id="UP000270856"/>
    </source>
</evidence>
<organism evidence="2 3">
    <name type="scientific">Aureibaculum marinum</name>
    <dbReference type="NCBI Taxonomy" id="2487930"/>
    <lineage>
        <taxon>Bacteria</taxon>
        <taxon>Pseudomonadati</taxon>
        <taxon>Bacteroidota</taxon>
        <taxon>Flavobacteriia</taxon>
        <taxon>Flavobacteriales</taxon>
        <taxon>Flavobacteriaceae</taxon>
        <taxon>Aureibaculum</taxon>
    </lineage>
</organism>
<sequence>MFKSFAIKYLLISFFLNYAIMQTLNCIIMKKLAFLLVIFMLSVVSLDAFNLEKSDKLDKNFNDIKIVETEMVVKNMNSTEIMVVRKVYRGRCLDGTTFTFTASNYDEAQGFVNGYCAARREMAAME</sequence>
<feature type="transmembrane region" description="Helical" evidence="1">
    <location>
        <begin position="6"/>
        <end position="25"/>
    </location>
</feature>
<evidence type="ECO:0000313" key="2">
    <source>
        <dbReference type="EMBL" id="RPE00912.1"/>
    </source>
</evidence>
<keyword evidence="1" id="KW-0812">Transmembrane</keyword>
<proteinExistence type="predicted"/>
<evidence type="ECO:0000256" key="1">
    <source>
        <dbReference type="SAM" id="Phobius"/>
    </source>
</evidence>
<feature type="transmembrane region" description="Helical" evidence="1">
    <location>
        <begin position="32"/>
        <end position="51"/>
    </location>
</feature>
<keyword evidence="3" id="KW-1185">Reference proteome</keyword>
<keyword evidence="1" id="KW-0472">Membrane</keyword>
<dbReference type="Proteomes" id="UP000270856">
    <property type="component" value="Unassembled WGS sequence"/>
</dbReference>
<comment type="caution">
    <text evidence="2">The sequence shown here is derived from an EMBL/GenBank/DDBJ whole genome shotgun (WGS) entry which is preliminary data.</text>
</comment>
<protein>
    <submittedName>
        <fullName evidence="2">Uncharacterized protein</fullName>
    </submittedName>
</protein>